<feature type="transmembrane region" description="Helical" evidence="11">
    <location>
        <begin position="89"/>
        <end position="114"/>
    </location>
</feature>
<evidence type="ECO:0000256" key="9">
    <source>
        <dbReference type="PROSITE-ProRule" id="PRU00703"/>
    </source>
</evidence>
<dbReference type="Gene3D" id="3.10.580.10">
    <property type="entry name" value="CBS-domain"/>
    <property type="match status" value="1"/>
</dbReference>
<dbReference type="GO" id="GO:0005886">
    <property type="term" value="C:plasma membrane"/>
    <property type="evidence" value="ECO:0007669"/>
    <property type="project" value="UniProtKB-SubCell"/>
</dbReference>
<keyword evidence="4 10" id="KW-0812">Transmembrane</keyword>
<dbReference type="SMART" id="SM01091">
    <property type="entry name" value="CorC_HlyC"/>
    <property type="match status" value="1"/>
</dbReference>
<dbReference type="InterPro" id="IPR019862">
    <property type="entry name" value="Motility-assoc_prot_GldE"/>
</dbReference>
<dbReference type="RefSeq" id="WP_183412734.1">
    <property type="nucleotide sequence ID" value="NZ_JACHYB010000001.1"/>
</dbReference>
<organism evidence="14 15">
    <name type="scientific">Microbacter margulisiae</name>
    <dbReference type="NCBI Taxonomy" id="1350067"/>
    <lineage>
        <taxon>Bacteria</taxon>
        <taxon>Pseudomonadati</taxon>
        <taxon>Bacteroidota</taxon>
        <taxon>Bacteroidia</taxon>
        <taxon>Bacteroidales</taxon>
        <taxon>Porphyromonadaceae</taxon>
        <taxon>Microbacter</taxon>
    </lineage>
</organism>
<dbReference type="Pfam" id="PF03471">
    <property type="entry name" value="CorC_HlyC"/>
    <property type="match status" value="1"/>
</dbReference>
<comment type="subcellular location">
    <subcellularLocation>
        <location evidence="1">Cell membrane</location>
        <topology evidence="1">Multi-pass membrane protein</topology>
    </subcellularLocation>
</comment>
<evidence type="ECO:0000256" key="6">
    <source>
        <dbReference type="ARBA" id="ARBA00022989"/>
    </source>
</evidence>
<dbReference type="InterPro" id="IPR036318">
    <property type="entry name" value="FAD-bd_PCMH-like_sf"/>
</dbReference>
<dbReference type="Pfam" id="PF01595">
    <property type="entry name" value="CNNM"/>
    <property type="match status" value="1"/>
</dbReference>
<dbReference type="Gene3D" id="3.30.465.10">
    <property type="match status" value="1"/>
</dbReference>
<dbReference type="GO" id="GO:0050660">
    <property type="term" value="F:flavin adenine dinucleotide binding"/>
    <property type="evidence" value="ECO:0007669"/>
    <property type="project" value="InterPro"/>
</dbReference>
<dbReference type="AlphaFoldDB" id="A0A7W5DRI3"/>
<dbReference type="InterPro" id="IPR044751">
    <property type="entry name" value="Ion_transp-like_CBS"/>
</dbReference>
<evidence type="ECO:0000313" key="14">
    <source>
        <dbReference type="EMBL" id="MBB3186898.1"/>
    </source>
</evidence>
<evidence type="ECO:0000256" key="11">
    <source>
        <dbReference type="SAM" id="Phobius"/>
    </source>
</evidence>
<evidence type="ECO:0000256" key="8">
    <source>
        <dbReference type="ARBA" id="ARBA00023136"/>
    </source>
</evidence>
<dbReference type="SMART" id="SM00116">
    <property type="entry name" value="CBS"/>
    <property type="match status" value="2"/>
</dbReference>
<protein>
    <submittedName>
        <fullName evidence="14">Gliding motility-associated protein GldE</fullName>
    </submittedName>
</protein>
<evidence type="ECO:0000259" key="12">
    <source>
        <dbReference type="PROSITE" id="PS51371"/>
    </source>
</evidence>
<evidence type="ECO:0000256" key="1">
    <source>
        <dbReference type="ARBA" id="ARBA00004651"/>
    </source>
</evidence>
<dbReference type="PANTHER" id="PTHR22777">
    <property type="entry name" value="HEMOLYSIN-RELATED"/>
    <property type="match status" value="1"/>
</dbReference>
<evidence type="ECO:0000256" key="3">
    <source>
        <dbReference type="ARBA" id="ARBA00022475"/>
    </source>
</evidence>
<name>A0A7W5DRI3_9PORP</name>
<feature type="domain" description="CNNM transmembrane" evidence="13">
    <location>
        <begin position="1"/>
        <end position="178"/>
    </location>
</feature>
<reference evidence="14 15" key="1">
    <citation type="submission" date="2020-08" db="EMBL/GenBank/DDBJ databases">
        <title>Genomic Encyclopedia of Type Strains, Phase IV (KMG-IV): sequencing the most valuable type-strain genomes for metagenomic binning, comparative biology and taxonomic classification.</title>
        <authorList>
            <person name="Goeker M."/>
        </authorList>
    </citation>
    <scope>NUCLEOTIDE SEQUENCE [LARGE SCALE GENOMIC DNA]</scope>
    <source>
        <strain evidence="14 15">DSM 27471</strain>
    </source>
</reference>
<evidence type="ECO:0000256" key="2">
    <source>
        <dbReference type="ARBA" id="ARBA00006337"/>
    </source>
</evidence>
<dbReference type="NCBIfam" id="TIGR03520">
    <property type="entry name" value="GldE"/>
    <property type="match status" value="1"/>
</dbReference>
<feature type="transmembrane region" description="Helical" evidence="11">
    <location>
        <begin position="126"/>
        <end position="146"/>
    </location>
</feature>
<dbReference type="SUPFAM" id="SSF56176">
    <property type="entry name" value="FAD-binding/transporter-associated domain-like"/>
    <property type="match status" value="1"/>
</dbReference>
<keyword evidence="5" id="KW-0677">Repeat</keyword>
<comment type="caution">
    <text evidence="14">The sequence shown here is derived from an EMBL/GenBank/DDBJ whole genome shotgun (WGS) entry which is preliminary data.</text>
</comment>
<evidence type="ECO:0000256" key="7">
    <source>
        <dbReference type="ARBA" id="ARBA00023122"/>
    </source>
</evidence>
<dbReference type="InterPro" id="IPR005170">
    <property type="entry name" value="Transptr-assoc_dom"/>
</dbReference>
<gene>
    <name evidence="14" type="ORF">FHX64_001061</name>
</gene>
<dbReference type="InterPro" id="IPR002550">
    <property type="entry name" value="CNNM"/>
</dbReference>
<dbReference type="InterPro" id="IPR016169">
    <property type="entry name" value="FAD-bd_PCMH_sub2"/>
</dbReference>
<dbReference type="InterPro" id="IPR046342">
    <property type="entry name" value="CBS_dom_sf"/>
</dbReference>
<keyword evidence="6 10" id="KW-1133">Transmembrane helix</keyword>
<dbReference type="FunFam" id="3.10.580.10:FF:000002">
    <property type="entry name" value="Magnesium/cobalt efflux protein CorC"/>
    <property type="match status" value="1"/>
</dbReference>
<keyword evidence="3" id="KW-1003">Cell membrane</keyword>
<dbReference type="InterPro" id="IPR000644">
    <property type="entry name" value="CBS_dom"/>
</dbReference>
<sequence length="423" mass="47636">MNLIVICVLLVATAFLSAYEIAFFSLSPSHLQEISKSKKSADKQLEVLKRQPEKTLATLLISNSTLNIAIVILLSICISSLFDFSQSPWVSFLIQTIIITFILLLFCEIIPKVYARQDPLKITRRLSGIISLLTTLLSPFSSILLASGKVVSKKMTAFSTKKLSMTDLSNALKLTTSTQKEDDKEILEGIIRFGSKSANEVKTARPDIAAINIHSNFYEVKKQVIDLGYSRIPVYYNNIDNIRGILYSKDLLSHLEKNDNFKWQILLRPAYFVPETKMIDDLLREFQTNKNHIAIVVDEFGGTSGIVTLEDILEEVVGEIDDEYDDQTPLFSRIDEQTFDFDGKILLPDFFKITGIETAPFDEITSGVESLAGLILELKGDIPKLHEKIAFHSYSFEILEVTKRRILKVRLITADPSSIAKNE</sequence>
<dbReference type="CDD" id="cd04590">
    <property type="entry name" value="CBS_pair_CorC_HlyC_assoc"/>
    <property type="match status" value="1"/>
</dbReference>
<dbReference type="Proteomes" id="UP000544222">
    <property type="component" value="Unassembled WGS sequence"/>
</dbReference>
<evidence type="ECO:0000256" key="10">
    <source>
        <dbReference type="PROSITE-ProRule" id="PRU01193"/>
    </source>
</evidence>
<accession>A0A7W5DRI3</accession>
<keyword evidence="15" id="KW-1185">Reference proteome</keyword>
<evidence type="ECO:0000313" key="15">
    <source>
        <dbReference type="Proteomes" id="UP000544222"/>
    </source>
</evidence>
<dbReference type="PROSITE" id="PS51371">
    <property type="entry name" value="CBS"/>
    <property type="match status" value="1"/>
</dbReference>
<evidence type="ECO:0000256" key="5">
    <source>
        <dbReference type="ARBA" id="ARBA00022737"/>
    </source>
</evidence>
<dbReference type="Pfam" id="PF00571">
    <property type="entry name" value="CBS"/>
    <property type="match status" value="2"/>
</dbReference>
<dbReference type="PANTHER" id="PTHR22777:SF32">
    <property type="entry name" value="UPF0053 INNER MEMBRANE PROTEIN YFJD"/>
    <property type="match status" value="1"/>
</dbReference>
<dbReference type="PROSITE" id="PS51846">
    <property type="entry name" value="CNNM"/>
    <property type="match status" value="1"/>
</dbReference>
<dbReference type="SUPFAM" id="SSF54631">
    <property type="entry name" value="CBS-domain pair"/>
    <property type="match status" value="1"/>
</dbReference>
<proteinExistence type="inferred from homology"/>
<comment type="similarity">
    <text evidence="2">Belongs to the UPF0053 family.</text>
</comment>
<dbReference type="EMBL" id="JACHYB010000001">
    <property type="protein sequence ID" value="MBB3186898.1"/>
    <property type="molecule type" value="Genomic_DNA"/>
</dbReference>
<evidence type="ECO:0000256" key="4">
    <source>
        <dbReference type="ARBA" id="ARBA00022692"/>
    </source>
</evidence>
<evidence type="ECO:0000259" key="13">
    <source>
        <dbReference type="PROSITE" id="PS51846"/>
    </source>
</evidence>
<keyword evidence="8 10" id="KW-0472">Membrane</keyword>
<feature type="transmembrane region" description="Helical" evidence="11">
    <location>
        <begin position="56"/>
        <end position="82"/>
    </location>
</feature>
<keyword evidence="7 9" id="KW-0129">CBS domain</keyword>
<feature type="domain" description="CBS" evidence="12">
    <location>
        <begin position="266"/>
        <end position="323"/>
    </location>
</feature>